<comment type="caution">
    <text evidence="3">The sequence shown here is derived from an EMBL/GenBank/DDBJ whole genome shotgun (WGS) entry which is preliminary data.</text>
</comment>
<proteinExistence type="predicted"/>
<dbReference type="InterPro" id="IPR005212">
    <property type="entry name" value="EvaA-like"/>
</dbReference>
<evidence type="ECO:0000313" key="4">
    <source>
        <dbReference type="Proteomes" id="UP000215563"/>
    </source>
</evidence>
<dbReference type="Pfam" id="PF03559">
    <property type="entry name" value="Hexose_dehydrat"/>
    <property type="match status" value="2"/>
</dbReference>
<dbReference type="RefSeq" id="WP_020636692.1">
    <property type="nucleotide sequence ID" value="NZ_KB913032.1"/>
</dbReference>
<organism evidence="3 4">
    <name type="scientific">Amycolatopsis alba DSM 44262</name>
    <dbReference type="NCBI Taxonomy" id="1125972"/>
    <lineage>
        <taxon>Bacteria</taxon>
        <taxon>Bacillati</taxon>
        <taxon>Actinomycetota</taxon>
        <taxon>Actinomycetes</taxon>
        <taxon>Pseudonocardiales</taxon>
        <taxon>Pseudonocardiaceae</taxon>
        <taxon>Amycolatopsis</taxon>
    </lineage>
</organism>
<keyword evidence="4" id="KW-1185">Reference proteome</keyword>
<reference evidence="3 4" key="1">
    <citation type="submission" date="2017-07" db="EMBL/GenBank/DDBJ databases">
        <title>Amycolatopsis alba DSM 44262 Genome sequencing and assembly.</title>
        <authorList>
            <person name="Kaur N."/>
            <person name="Mayilraj S."/>
        </authorList>
    </citation>
    <scope>NUCLEOTIDE SEQUENCE [LARGE SCALE GENOMIC DNA]</scope>
    <source>
        <strain evidence="3 4">DSM 44262</strain>
    </source>
</reference>
<gene>
    <name evidence="3" type="ORF">CFP75_31935</name>
</gene>
<dbReference type="EMBL" id="NMQU01000106">
    <property type="protein sequence ID" value="OXM45203.1"/>
    <property type="molecule type" value="Genomic_DNA"/>
</dbReference>
<dbReference type="GO" id="GO:0016829">
    <property type="term" value="F:lyase activity"/>
    <property type="evidence" value="ECO:0007669"/>
    <property type="project" value="InterPro"/>
</dbReference>
<dbReference type="Gene3D" id="3.90.79.40">
    <property type="entry name" value="EvaA sugar 2,3-dehydratase subunit"/>
    <property type="match status" value="2"/>
</dbReference>
<sequence length="488" mass="54626">MVDISALAKKSSAGSGGSRPWQLAESVLSGTRDVHRLADFHRWFADLGQRFYTEVDRIPLPGLSGWRLDPGTGNLGHDNGRFFTVEGLEVRVPGGPVERWSQPIINQPEIGILGILVKRFGGVLHFLMQAKVEPGNHNGLQLSPTVQATRSNYTRAHHGKPVPYLDYFLRSARHGVLTDVRQSEQGSWFYRKRNRNVVLEVTEEVEVLDGFCWLTLGQLHSLLTAGDLVNMDSRTVLSCLPFSGAGLLEAFAPAGDDFRASVIRSCSEDEGSRHSTVDILSWITEVRTHSEVHTRLVPLAGLAGWRRTDDAITHENGRFFEVIGVRVRAGGREVGEWTQPMIRAYRTGVVAFLVKRVDGVLHALVHARLEPGYLDVAELAPTVQCVPENYDHLPTAARPRFLDEVLTAPEDRIRFDATLSEEGGRFYHARNRYLVVETDEDRELDHPDFRWLPLHQLVHLLRHSHYVNIQARSLVACLHSLTAPPPAS</sequence>
<evidence type="ECO:0000256" key="1">
    <source>
        <dbReference type="SAM" id="MobiDB-lite"/>
    </source>
</evidence>
<feature type="region of interest" description="Disordered" evidence="1">
    <location>
        <begin position="1"/>
        <end position="21"/>
    </location>
</feature>
<dbReference type="OrthoDB" id="9814961at2"/>
<dbReference type="Proteomes" id="UP000215563">
    <property type="component" value="Unassembled WGS sequence"/>
</dbReference>
<dbReference type="InterPro" id="IPR038153">
    <property type="entry name" value="EvaA-like_sf"/>
</dbReference>
<feature type="domain" description="dTDP-4-dehydro-6-deoxy-alpha-D-glucopyranose 2,3-dehydratase" evidence="2">
    <location>
        <begin position="277"/>
        <end position="478"/>
    </location>
</feature>
<protein>
    <submittedName>
        <fullName evidence="3">NDP-hexose 2,3-dehydratase</fullName>
    </submittedName>
</protein>
<evidence type="ECO:0000259" key="2">
    <source>
        <dbReference type="Pfam" id="PF03559"/>
    </source>
</evidence>
<dbReference type="AlphaFoldDB" id="A0A229REV8"/>
<feature type="domain" description="dTDP-4-dehydro-6-deoxy-alpha-D-glucopyranose 2,3-dehydratase" evidence="2">
    <location>
        <begin position="38"/>
        <end position="240"/>
    </location>
</feature>
<evidence type="ECO:0000313" key="3">
    <source>
        <dbReference type="EMBL" id="OXM45203.1"/>
    </source>
</evidence>
<name>A0A229REV8_AMYAL</name>
<feature type="compositionally biased region" description="Low complexity" evidence="1">
    <location>
        <begin position="1"/>
        <end position="13"/>
    </location>
</feature>
<accession>A0A229REV8</accession>